<evidence type="ECO:0000256" key="1">
    <source>
        <dbReference type="SAM" id="MobiDB-lite"/>
    </source>
</evidence>
<dbReference type="Gene3D" id="2.180.10.10">
    <property type="entry name" value="RHS repeat-associated core"/>
    <property type="match status" value="1"/>
</dbReference>
<proteinExistence type="predicted"/>
<dbReference type="Proteomes" id="UP000663903">
    <property type="component" value="Chromosome"/>
</dbReference>
<organism evidence="2 3">
    <name type="scientific">Ottowia testudinis</name>
    <dbReference type="NCBI Taxonomy" id="2816950"/>
    <lineage>
        <taxon>Bacteria</taxon>
        <taxon>Pseudomonadati</taxon>
        <taxon>Pseudomonadota</taxon>
        <taxon>Betaproteobacteria</taxon>
        <taxon>Burkholderiales</taxon>
        <taxon>Comamonadaceae</taxon>
        <taxon>Ottowia</taxon>
    </lineage>
</organism>
<feature type="region of interest" description="Disordered" evidence="1">
    <location>
        <begin position="1"/>
        <end position="28"/>
    </location>
</feature>
<dbReference type="NCBIfam" id="TIGR01643">
    <property type="entry name" value="YD_repeat_2x"/>
    <property type="match status" value="1"/>
</dbReference>
<feature type="compositionally biased region" description="Polar residues" evidence="1">
    <location>
        <begin position="15"/>
        <end position="28"/>
    </location>
</feature>
<keyword evidence="3" id="KW-1185">Reference proteome</keyword>
<evidence type="ECO:0008006" key="4">
    <source>
        <dbReference type="Google" id="ProtNLM"/>
    </source>
</evidence>
<gene>
    <name evidence="2" type="ORF">J1M35_05195</name>
</gene>
<dbReference type="Pfam" id="PF05593">
    <property type="entry name" value="RHS_repeat"/>
    <property type="match status" value="1"/>
</dbReference>
<evidence type="ECO:0000313" key="3">
    <source>
        <dbReference type="Proteomes" id="UP000663903"/>
    </source>
</evidence>
<dbReference type="RefSeq" id="WP_208010193.1">
    <property type="nucleotide sequence ID" value="NZ_CP071796.1"/>
</dbReference>
<evidence type="ECO:0000313" key="2">
    <source>
        <dbReference type="EMBL" id="QTD46294.1"/>
    </source>
</evidence>
<dbReference type="InterPro" id="IPR031325">
    <property type="entry name" value="RHS_repeat"/>
</dbReference>
<dbReference type="AlphaFoldDB" id="A0A975H3Y7"/>
<dbReference type="KEGG" id="otd:J1M35_05195"/>
<accession>A0A975H3Y7</accession>
<sequence length="89" mass="9715">MELGSANSWAYDAQGNETSQTEALGQPEQRTTLSTYDQWGQLKSCTKSAGDGKGQDAITTKYDYVNRGNFFQITDGLNRATQAIQNSQG</sequence>
<name>A0A975H3Y7_9BURK</name>
<dbReference type="InterPro" id="IPR006530">
    <property type="entry name" value="YD"/>
</dbReference>
<reference evidence="2" key="1">
    <citation type="submission" date="2021-03" db="EMBL/GenBank/DDBJ databases">
        <title>Ottowia sp. 27C isolated from the cloaca of a Giant Asian pond turtle (Heosemys grandis).</title>
        <authorList>
            <person name="Spergser J."/>
            <person name="Busse H.-J."/>
        </authorList>
    </citation>
    <scope>NUCLEOTIDE SEQUENCE</scope>
    <source>
        <strain evidence="2">27C</strain>
    </source>
</reference>
<dbReference type="EMBL" id="CP071796">
    <property type="protein sequence ID" value="QTD46294.1"/>
    <property type="molecule type" value="Genomic_DNA"/>
</dbReference>
<protein>
    <recommendedName>
        <fullName evidence="4">YD repeat-containing protein</fullName>
    </recommendedName>
</protein>